<sequence>MDLYADDRQKAIYDSNVARSGSERTDQFSAKPGYSEHQSGLAMDVSTNSIHFRLDEEFAATPEGRFLADHAHEYGFIIRYPEGKSDITGYSYEPWHIRYVGKELAEELYSKGITLEEYYGYTPSEELKSEEAYGSAIDVEEIEEEY</sequence>
<dbReference type="EMBL" id="LNAM01000088">
    <property type="protein sequence ID" value="KSV59823.1"/>
    <property type="molecule type" value="Genomic_DNA"/>
</dbReference>
<reference evidence="2 3" key="1">
    <citation type="submission" date="2015-11" db="EMBL/GenBank/DDBJ databases">
        <title>Butyribacter intestini gen. nov., sp. nov., a butyric acid-producing bacterium of the family Lachnospiraceae isolated from the human faeces.</title>
        <authorList>
            <person name="Zou Y."/>
            <person name="Xue W."/>
            <person name="Luo G."/>
            <person name="Lv M."/>
        </authorList>
    </citation>
    <scope>NUCLEOTIDE SEQUENCE [LARGE SCALE GENOMIC DNA]</scope>
    <source>
        <strain evidence="2 3">ACET-33324</strain>
    </source>
</reference>
<comment type="caution">
    <text evidence="2">The sequence shown here is derived from an EMBL/GenBank/DDBJ whole genome shotgun (WGS) entry which is preliminary data.</text>
</comment>
<name>A0A0V8QGW7_9FIRM</name>
<dbReference type="SUPFAM" id="SSF55166">
    <property type="entry name" value="Hedgehog/DD-peptidase"/>
    <property type="match status" value="1"/>
</dbReference>
<dbReference type="PANTHER" id="PTHR34385:SF1">
    <property type="entry name" value="PEPTIDOGLYCAN L-ALANYL-D-GLUTAMATE ENDOPEPTIDASE CWLK"/>
    <property type="match status" value="1"/>
</dbReference>
<dbReference type="InterPro" id="IPR058193">
    <property type="entry name" value="VanY/YodJ_core_dom"/>
</dbReference>
<dbReference type="InterPro" id="IPR052179">
    <property type="entry name" value="DD-CPase-like"/>
</dbReference>
<dbReference type="PANTHER" id="PTHR34385">
    <property type="entry name" value="D-ALANYL-D-ALANINE CARBOXYPEPTIDASE"/>
    <property type="match status" value="1"/>
</dbReference>
<accession>A0A0V8QGW7</accession>
<dbReference type="AlphaFoldDB" id="A0A0V8QGW7"/>
<dbReference type="InterPro" id="IPR009045">
    <property type="entry name" value="Zn_M74/Hedgehog-like"/>
</dbReference>
<dbReference type="InterPro" id="IPR003709">
    <property type="entry name" value="VanY-like_core_dom"/>
</dbReference>
<dbReference type="OrthoDB" id="9792074at2"/>
<evidence type="ECO:0000313" key="3">
    <source>
        <dbReference type="Proteomes" id="UP000054874"/>
    </source>
</evidence>
<evidence type="ECO:0000259" key="1">
    <source>
        <dbReference type="Pfam" id="PF02557"/>
    </source>
</evidence>
<dbReference type="Proteomes" id="UP000054874">
    <property type="component" value="Unassembled WGS sequence"/>
</dbReference>
<dbReference type="GO" id="GO:0006508">
    <property type="term" value="P:proteolysis"/>
    <property type="evidence" value="ECO:0007669"/>
    <property type="project" value="InterPro"/>
</dbReference>
<evidence type="ECO:0000313" key="2">
    <source>
        <dbReference type="EMBL" id="KSV59823.1"/>
    </source>
</evidence>
<dbReference type="Pfam" id="PF02557">
    <property type="entry name" value="VanY"/>
    <property type="match status" value="1"/>
</dbReference>
<feature type="domain" description="D-alanyl-D-alanine carboxypeptidase-like core" evidence="1">
    <location>
        <begin position="7"/>
        <end position="102"/>
    </location>
</feature>
<dbReference type="STRING" id="290052.ASU35_17890"/>
<protein>
    <recommendedName>
        <fullName evidence="1">D-alanyl-D-alanine carboxypeptidase-like core domain-containing protein</fullName>
    </recommendedName>
</protein>
<organism evidence="2 3">
    <name type="scientific">Acetivibrio ethanolgignens</name>
    <dbReference type="NCBI Taxonomy" id="290052"/>
    <lineage>
        <taxon>Bacteria</taxon>
        <taxon>Bacillati</taxon>
        <taxon>Bacillota</taxon>
        <taxon>Clostridia</taxon>
        <taxon>Eubacteriales</taxon>
        <taxon>Oscillospiraceae</taxon>
        <taxon>Acetivibrio</taxon>
    </lineage>
</organism>
<dbReference type="RefSeq" id="WP_058351947.1">
    <property type="nucleotide sequence ID" value="NZ_CABMMD010000088.1"/>
</dbReference>
<keyword evidence="3" id="KW-1185">Reference proteome</keyword>
<dbReference type="CDD" id="cd14852">
    <property type="entry name" value="LD-carboxypeptidase"/>
    <property type="match status" value="1"/>
</dbReference>
<proteinExistence type="predicted"/>
<dbReference type="GO" id="GO:0008233">
    <property type="term" value="F:peptidase activity"/>
    <property type="evidence" value="ECO:0007669"/>
    <property type="project" value="InterPro"/>
</dbReference>
<dbReference type="Gene3D" id="3.30.1380.10">
    <property type="match status" value="1"/>
</dbReference>
<gene>
    <name evidence="2" type="ORF">ASU35_17890</name>
</gene>